<feature type="domain" description="Carboxylesterase type B" evidence="6">
    <location>
        <begin position="31"/>
        <end position="592"/>
    </location>
</feature>
<dbReference type="InterPro" id="IPR050309">
    <property type="entry name" value="Type-B_Carboxylest/Lipase"/>
</dbReference>
<keyword evidence="2" id="KW-0719">Serine esterase</keyword>
<evidence type="ECO:0000256" key="3">
    <source>
        <dbReference type="ARBA" id="ARBA00022801"/>
    </source>
</evidence>
<organism evidence="7 8">
    <name type="scientific">Orchesella dallaii</name>
    <dbReference type="NCBI Taxonomy" id="48710"/>
    <lineage>
        <taxon>Eukaryota</taxon>
        <taxon>Metazoa</taxon>
        <taxon>Ecdysozoa</taxon>
        <taxon>Arthropoda</taxon>
        <taxon>Hexapoda</taxon>
        <taxon>Collembola</taxon>
        <taxon>Entomobryomorpha</taxon>
        <taxon>Entomobryoidea</taxon>
        <taxon>Orchesellidae</taxon>
        <taxon>Orchesellinae</taxon>
        <taxon>Orchesella</taxon>
    </lineage>
</organism>
<protein>
    <recommendedName>
        <fullName evidence="5">Carboxylic ester hydrolase</fullName>
        <ecNumber evidence="5">3.1.1.-</ecNumber>
    </recommendedName>
</protein>
<sequence>MVASDKRFFMGIMVLGIAYYYKSTYSQRLDGPVVNTRYGQLKGIRSESRQGRSFYEFLGIAFAKAPVGPLRFEPPQPPVRWEGVRDASRYGSQCLQLEMLLGLILGDEDCLFLNVFSPKIPSLDNDSDLPDAGHDDGKLLPVMLYIHGGLFINGGSDLWRPTYFMDEDVLLVTINYRLAALGFLSTGDGLIRGNMALKDQSMALRWVHENIKAFGGDPDQITVFGESAGGVGAHFQMLSPMSKGLFSRVISQSGSAFHFWSINHEPRQQSLRLGKLLGCPTEDMKEMVQCLKNLEASAIVDIHREIMDPLRDHVTIYKPVVEAVEDEHTFISKLPHEIVASGNYSKVPWIAGINSDEGLITAAAIMANKTMTDLAQHEWNEFVRKLLVFHKDDGAAHKIRDFYFENKSDITTFDNLHSYAKMISDRGFFADIHHGAKLQTKSSPVYLYYYSYPGEWTVANLFMEVRGTLPRLMEAGWAILSSCNSWLHNWINKTLLGRTLPNYGASHSDELALLFQMPWISDVFEDSRDYTMSLDLVKLWVSFAKQMEGMDLQFRNATWNRANFSNRTLTYLNIDAKPKMIEEPFTKRIKFWDSLNLTNA</sequence>
<evidence type="ECO:0000256" key="1">
    <source>
        <dbReference type="ARBA" id="ARBA00005964"/>
    </source>
</evidence>
<dbReference type="PANTHER" id="PTHR11559">
    <property type="entry name" value="CARBOXYLESTERASE"/>
    <property type="match status" value="1"/>
</dbReference>
<dbReference type="EMBL" id="CAXLJM020000032">
    <property type="protein sequence ID" value="CAL8100207.1"/>
    <property type="molecule type" value="Genomic_DNA"/>
</dbReference>
<comment type="caution">
    <text evidence="7">The sequence shown here is derived from an EMBL/GenBank/DDBJ whole genome shotgun (WGS) entry which is preliminary data.</text>
</comment>
<evidence type="ECO:0000313" key="7">
    <source>
        <dbReference type="EMBL" id="CAL8100207.1"/>
    </source>
</evidence>
<keyword evidence="3 5" id="KW-0378">Hydrolase</keyword>
<dbReference type="InterPro" id="IPR019819">
    <property type="entry name" value="Carboxylesterase_B_CS"/>
</dbReference>
<comment type="similarity">
    <text evidence="1 5">Belongs to the type-B carboxylesterase/lipase family.</text>
</comment>
<gene>
    <name evidence="7" type="ORF">ODALV1_LOCUS10474</name>
</gene>
<dbReference type="PROSITE" id="PS00122">
    <property type="entry name" value="CARBOXYLESTERASE_B_1"/>
    <property type="match status" value="1"/>
</dbReference>
<keyword evidence="4" id="KW-0325">Glycoprotein</keyword>
<dbReference type="SUPFAM" id="SSF53474">
    <property type="entry name" value="alpha/beta-Hydrolases"/>
    <property type="match status" value="1"/>
</dbReference>
<keyword evidence="8" id="KW-1185">Reference proteome</keyword>
<name>A0ABP1QEE6_9HEXA</name>
<reference evidence="7 8" key="1">
    <citation type="submission" date="2024-08" db="EMBL/GenBank/DDBJ databases">
        <authorList>
            <person name="Cucini C."/>
            <person name="Frati F."/>
        </authorList>
    </citation>
    <scope>NUCLEOTIDE SEQUENCE [LARGE SCALE GENOMIC DNA]</scope>
</reference>
<evidence type="ECO:0000313" key="8">
    <source>
        <dbReference type="Proteomes" id="UP001642540"/>
    </source>
</evidence>
<dbReference type="Gene3D" id="3.40.50.1820">
    <property type="entry name" value="alpha/beta hydrolase"/>
    <property type="match status" value="1"/>
</dbReference>
<dbReference type="Pfam" id="PF00135">
    <property type="entry name" value="COesterase"/>
    <property type="match status" value="1"/>
</dbReference>
<evidence type="ECO:0000259" key="6">
    <source>
        <dbReference type="Pfam" id="PF00135"/>
    </source>
</evidence>
<accession>A0ABP1QEE6</accession>
<evidence type="ECO:0000256" key="5">
    <source>
        <dbReference type="RuleBase" id="RU361235"/>
    </source>
</evidence>
<evidence type="ECO:0000256" key="2">
    <source>
        <dbReference type="ARBA" id="ARBA00022487"/>
    </source>
</evidence>
<dbReference type="InterPro" id="IPR002018">
    <property type="entry name" value="CarbesteraseB"/>
</dbReference>
<evidence type="ECO:0000256" key="4">
    <source>
        <dbReference type="ARBA" id="ARBA00023180"/>
    </source>
</evidence>
<dbReference type="PROSITE" id="PS00941">
    <property type="entry name" value="CARBOXYLESTERASE_B_2"/>
    <property type="match status" value="1"/>
</dbReference>
<dbReference type="InterPro" id="IPR019826">
    <property type="entry name" value="Carboxylesterase_B_AS"/>
</dbReference>
<dbReference type="InterPro" id="IPR029058">
    <property type="entry name" value="AB_hydrolase_fold"/>
</dbReference>
<dbReference type="EC" id="3.1.1.-" evidence="5"/>
<dbReference type="Proteomes" id="UP001642540">
    <property type="component" value="Unassembled WGS sequence"/>
</dbReference>
<proteinExistence type="inferred from homology"/>